<reference evidence="2" key="1">
    <citation type="journal article" date="2014" name="Int. J. Syst. Evol. Microbiol.">
        <title>Complete genome sequence of Corynebacterium casei LMG S-19264T (=DSM 44701T), isolated from a smear-ripened cheese.</title>
        <authorList>
            <consortium name="US DOE Joint Genome Institute (JGI-PGF)"/>
            <person name="Walter F."/>
            <person name="Albersmeier A."/>
            <person name="Kalinowski J."/>
            <person name="Ruckert C."/>
        </authorList>
    </citation>
    <scope>NUCLEOTIDE SEQUENCE</scope>
    <source>
        <strain evidence="2">CGMCC 1.12214</strain>
    </source>
</reference>
<evidence type="ECO:0000259" key="1">
    <source>
        <dbReference type="Pfam" id="PF07238"/>
    </source>
</evidence>
<dbReference type="Pfam" id="PF07238">
    <property type="entry name" value="PilZ"/>
    <property type="match status" value="1"/>
</dbReference>
<dbReference type="AlphaFoldDB" id="A0A917I447"/>
<name>A0A917I447_9HYPH</name>
<evidence type="ECO:0000313" key="2">
    <source>
        <dbReference type="EMBL" id="GGH10770.1"/>
    </source>
</evidence>
<proteinExistence type="predicted"/>
<dbReference type="RefSeq" id="WP_188516372.1">
    <property type="nucleotide sequence ID" value="NZ_BMES01000001.1"/>
</dbReference>
<accession>A0A917I447</accession>
<reference evidence="2" key="2">
    <citation type="submission" date="2020-09" db="EMBL/GenBank/DDBJ databases">
        <authorList>
            <person name="Sun Q."/>
            <person name="Zhou Y."/>
        </authorList>
    </citation>
    <scope>NUCLEOTIDE SEQUENCE</scope>
    <source>
        <strain evidence="2">CGMCC 1.12214</strain>
    </source>
</reference>
<sequence>MHARNTSILSAITRLFDGQSAVKRAYPRSACRIAARLELPEKAFSIDGMIIEASRGGILFRESSRYILDRRGAPVVVHLPGLEIKGDIVNVSPLGYGVRLSHLISEEALGELLARRAAA</sequence>
<dbReference type="Proteomes" id="UP000603912">
    <property type="component" value="Unassembled WGS sequence"/>
</dbReference>
<protein>
    <recommendedName>
        <fullName evidence="1">PilZ domain-containing protein</fullName>
    </recommendedName>
</protein>
<feature type="domain" description="PilZ" evidence="1">
    <location>
        <begin position="23"/>
        <end position="111"/>
    </location>
</feature>
<organism evidence="2 3">
    <name type="scientific">Alsobacter metallidurans</name>
    <dbReference type="NCBI Taxonomy" id="340221"/>
    <lineage>
        <taxon>Bacteria</taxon>
        <taxon>Pseudomonadati</taxon>
        <taxon>Pseudomonadota</taxon>
        <taxon>Alphaproteobacteria</taxon>
        <taxon>Hyphomicrobiales</taxon>
        <taxon>Alsobacteraceae</taxon>
        <taxon>Alsobacter</taxon>
    </lineage>
</organism>
<evidence type="ECO:0000313" key="3">
    <source>
        <dbReference type="Proteomes" id="UP000603912"/>
    </source>
</evidence>
<dbReference type="GO" id="GO:0035438">
    <property type="term" value="F:cyclic-di-GMP binding"/>
    <property type="evidence" value="ECO:0007669"/>
    <property type="project" value="InterPro"/>
</dbReference>
<dbReference type="EMBL" id="BMES01000001">
    <property type="protein sequence ID" value="GGH10770.1"/>
    <property type="molecule type" value="Genomic_DNA"/>
</dbReference>
<keyword evidence="3" id="KW-1185">Reference proteome</keyword>
<dbReference type="InterPro" id="IPR009875">
    <property type="entry name" value="PilZ_domain"/>
</dbReference>
<comment type="caution">
    <text evidence="2">The sequence shown here is derived from an EMBL/GenBank/DDBJ whole genome shotgun (WGS) entry which is preliminary data.</text>
</comment>
<gene>
    <name evidence="2" type="ORF">GCM10007036_07510</name>
</gene>